<protein>
    <submittedName>
        <fullName evidence="3">Uncharacterized protein</fullName>
    </submittedName>
</protein>
<gene>
    <name evidence="3" type="ORF">PMAYCL1PPCAC_18761</name>
</gene>
<feature type="region of interest" description="Disordered" evidence="1">
    <location>
        <begin position="65"/>
        <end position="95"/>
    </location>
</feature>
<evidence type="ECO:0000256" key="2">
    <source>
        <dbReference type="SAM" id="Phobius"/>
    </source>
</evidence>
<dbReference type="EMBL" id="BTRK01000004">
    <property type="protein sequence ID" value="GMR48566.1"/>
    <property type="molecule type" value="Genomic_DNA"/>
</dbReference>
<sequence length="331" mass="36347">LSACPLVFHSSLPDPPLSLLTPPPLIPSTSFLQMLLFLFLLPLVSPFLFGCNQCQQQLPFFQQPPQPSYYPPPQPQYYPQPSYPQQQGYVAAPPRPQPLYRNPLRQYNIPQGAYTEHAAPPSYGPTPLSRSGYGNDFVGEGSVPLRPSVEGQRATYIINRHGANSLKVYGEDPIRTLAPQSSIVQPTVDEITVEANAPIRQSVQVISESQPVHPVEKLWTNYRPPVTQVEPAPQINVEPAAPSSYSPPPVVDEPARVIESTSEFLGEQPTAAPPTLQYPIEQQGYDSVPETPVVPYEPSTYSPPVQSVGYDGVKRFAGFNQLRATGLAKVL</sequence>
<accession>A0AAN5CQ30</accession>
<evidence type="ECO:0000313" key="3">
    <source>
        <dbReference type="EMBL" id="GMR48566.1"/>
    </source>
</evidence>
<keyword evidence="2" id="KW-1133">Transmembrane helix</keyword>
<proteinExistence type="predicted"/>
<keyword evidence="2" id="KW-0472">Membrane</keyword>
<keyword evidence="4" id="KW-1185">Reference proteome</keyword>
<evidence type="ECO:0000313" key="4">
    <source>
        <dbReference type="Proteomes" id="UP001328107"/>
    </source>
</evidence>
<feature type="non-terminal residue" evidence="3">
    <location>
        <position position="1"/>
    </location>
</feature>
<dbReference type="Proteomes" id="UP001328107">
    <property type="component" value="Unassembled WGS sequence"/>
</dbReference>
<feature type="transmembrane region" description="Helical" evidence="2">
    <location>
        <begin position="31"/>
        <end position="51"/>
    </location>
</feature>
<comment type="caution">
    <text evidence="3">The sequence shown here is derived from an EMBL/GenBank/DDBJ whole genome shotgun (WGS) entry which is preliminary data.</text>
</comment>
<evidence type="ECO:0000256" key="1">
    <source>
        <dbReference type="SAM" id="MobiDB-lite"/>
    </source>
</evidence>
<organism evidence="3 4">
    <name type="scientific">Pristionchus mayeri</name>
    <dbReference type="NCBI Taxonomy" id="1317129"/>
    <lineage>
        <taxon>Eukaryota</taxon>
        <taxon>Metazoa</taxon>
        <taxon>Ecdysozoa</taxon>
        <taxon>Nematoda</taxon>
        <taxon>Chromadorea</taxon>
        <taxon>Rhabditida</taxon>
        <taxon>Rhabditina</taxon>
        <taxon>Diplogasteromorpha</taxon>
        <taxon>Diplogasteroidea</taxon>
        <taxon>Neodiplogasteridae</taxon>
        <taxon>Pristionchus</taxon>
    </lineage>
</organism>
<reference evidence="4" key="1">
    <citation type="submission" date="2022-10" db="EMBL/GenBank/DDBJ databases">
        <title>Genome assembly of Pristionchus species.</title>
        <authorList>
            <person name="Yoshida K."/>
            <person name="Sommer R.J."/>
        </authorList>
    </citation>
    <scope>NUCLEOTIDE SEQUENCE [LARGE SCALE GENOMIC DNA]</scope>
    <source>
        <strain evidence="4">RS5460</strain>
    </source>
</reference>
<keyword evidence="2" id="KW-0812">Transmembrane</keyword>
<feature type="compositionally biased region" description="Pro residues" evidence="1">
    <location>
        <begin position="65"/>
        <end position="82"/>
    </location>
</feature>
<dbReference type="AlphaFoldDB" id="A0AAN5CQ30"/>
<name>A0AAN5CQ30_9BILA</name>